<sequence>MKGDLYRVEGEEHMAQLQPYCAIEGNDDGLPVVFVHGMGVDHRSLMMLDKAFDGNDSIRRIYLDLPGFGRTPALPEHACGLPEMADWLQTAIDGLVGKAAPFAMVGNSMGGALVREVLAREPRRVAGMALIAPVVDPQHAGRHVAEHVVAQPNPKLTHSLPQEQVFDFITMGVNQSFDAWRRYQRFILPGVALCDRAACERLDQRYWLADNPEEMLGTYAGPVLIVTGKQDQIVGYEDQQALLPHYPNATFVTLDNAGHNAHIDQPEAVITLVREWVAHMAFAPLS</sequence>
<dbReference type="InterPro" id="IPR050266">
    <property type="entry name" value="AB_hydrolase_sf"/>
</dbReference>
<dbReference type="AlphaFoldDB" id="C5EAL9"/>
<dbReference type="HOGENOM" id="CLU_088923_0_0_11"/>
<dbReference type="InterPro" id="IPR000073">
    <property type="entry name" value="AB_hydrolase_1"/>
</dbReference>
<name>C5EAL9_BIFLI</name>
<dbReference type="Gene3D" id="3.40.50.1820">
    <property type="entry name" value="alpha/beta hydrolase"/>
    <property type="match status" value="1"/>
</dbReference>
<dbReference type="Proteomes" id="UP000005084">
    <property type="component" value="Unassembled WGS sequence"/>
</dbReference>
<protein>
    <submittedName>
        <fullName evidence="2">Hydrolase, alpha/beta domain protein</fullName>
    </submittedName>
</protein>
<dbReference type="EMBL" id="DS990239">
    <property type="protein sequence ID" value="EEQ55063.1"/>
    <property type="molecule type" value="Genomic_DNA"/>
</dbReference>
<feature type="domain" description="AB hydrolase-1" evidence="1">
    <location>
        <begin position="32"/>
        <end position="270"/>
    </location>
</feature>
<proteinExistence type="predicted"/>
<gene>
    <name evidence="2" type="ORF">BLIG_01014</name>
</gene>
<dbReference type="GO" id="GO:0016787">
    <property type="term" value="F:hydrolase activity"/>
    <property type="evidence" value="ECO:0007669"/>
    <property type="project" value="UniProtKB-KW"/>
</dbReference>
<accession>C5EAL9</accession>
<reference evidence="2" key="1">
    <citation type="submission" date="2008-08" db="EMBL/GenBank/DDBJ databases">
        <title>Annotation of Bifidobacterium longum subsp. infantis CCUG 52486.</title>
        <authorList>
            <consortium name="The Broad Institute Genome Sequencing Platform"/>
            <person name="Gougoulias C."/>
            <person name="Tuohy K.M."/>
            <person name="Gibson G.R."/>
            <person name="Ward D."/>
            <person name="Mehta T."/>
            <person name="Young S."/>
            <person name="Jaffe D."/>
            <person name="Gnerre S."/>
            <person name="Berlin A."/>
            <person name="Heiman D."/>
            <person name="Hepburn T."/>
            <person name="Shea T."/>
            <person name="Sykes S."/>
            <person name="Alvarado L."/>
            <person name="Kodira C."/>
            <person name="Borodovsky M."/>
            <person name="Lander E."/>
            <person name="Galagan J."/>
            <person name="Nusbaum C."/>
            <person name="Birren B."/>
        </authorList>
    </citation>
    <scope>NUCLEOTIDE SEQUENCE [LARGE SCALE GENOMIC DNA]</scope>
    <source>
        <strain evidence="2">CCUG 52486</strain>
    </source>
</reference>
<dbReference type="PANTHER" id="PTHR43798">
    <property type="entry name" value="MONOACYLGLYCEROL LIPASE"/>
    <property type="match status" value="1"/>
</dbReference>
<evidence type="ECO:0000259" key="1">
    <source>
        <dbReference type="Pfam" id="PF12697"/>
    </source>
</evidence>
<dbReference type="SUPFAM" id="SSF53474">
    <property type="entry name" value="alpha/beta-Hydrolases"/>
    <property type="match status" value="1"/>
</dbReference>
<dbReference type="Pfam" id="PF12697">
    <property type="entry name" value="Abhydrolase_6"/>
    <property type="match status" value="1"/>
</dbReference>
<organism evidence="2">
    <name type="scientific">Bifidobacterium longum subsp. infantis CCUG 52486</name>
    <dbReference type="NCBI Taxonomy" id="537937"/>
    <lineage>
        <taxon>Bacteria</taxon>
        <taxon>Bacillati</taxon>
        <taxon>Actinomycetota</taxon>
        <taxon>Actinomycetes</taxon>
        <taxon>Bifidobacteriales</taxon>
        <taxon>Bifidobacteriaceae</taxon>
        <taxon>Bifidobacterium</taxon>
    </lineage>
</organism>
<dbReference type="InterPro" id="IPR029058">
    <property type="entry name" value="AB_hydrolase_fold"/>
</dbReference>
<dbReference type="PRINTS" id="PR00111">
    <property type="entry name" value="ABHYDROLASE"/>
</dbReference>
<keyword evidence="2" id="KW-0378">Hydrolase</keyword>
<dbReference type="PANTHER" id="PTHR43798:SF6">
    <property type="entry name" value="HYDROLASE, PUTATIVE (AFU_ORTHOLOGUE AFUA_4G13070)-RELATED"/>
    <property type="match status" value="1"/>
</dbReference>
<evidence type="ECO:0000313" key="2">
    <source>
        <dbReference type="EMBL" id="EEQ55063.1"/>
    </source>
</evidence>